<dbReference type="AlphaFoldDB" id="A0A939LPR7"/>
<evidence type="ECO:0000313" key="2">
    <source>
        <dbReference type="Proteomes" id="UP000664209"/>
    </source>
</evidence>
<dbReference type="EMBL" id="JAGEMK010000003">
    <property type="protein sequence ID" value="MBO1751694.1"/>
    <property type="molecule type" value="Genomic_DNA"/>
</dbReference>
<dbReference type="Proteomes" id="UP000664209">
    <property type="component" value="Unassembled WGS sequence"/>
</dbReference>
<keyword evidence="2" id="KW-1185">Reference proteome</keyword>
<dbReference type="InterPro" id="IPR018561">
    <property type="entry name" value="AosR"/>
</dbReference>
<sequence length="209" mass="22509">MQGFRREGDAYVARLDAAERAVLLDVVDDVVSLLAEGGPSSVARGRAAASHPLDALRMEAEDVQTPTDPALRRLLPDASVDPEVTAEFRRLTEADLRTAKTDHLLRLRAALMAASLDVVVVPSEAPRIAAALTDVRLVVSERLEVRTDADADALYHLIGSDPEPSDVADPRAQVARRFLATVYVVLSLLQESLVELMLEALPEVGSEPG</sequence>
<reference evidence="1" key="1">
    <citation type="submission" date="2021-03" db="EMBL/GenBank/DDBJ databases">
        <title>Actinotalea soli sp. nov., isolated from soil.</title>
        <authorList>
            <person name="Ping W."/>
            <person name="Zhang J."/>
        </authorList>
    </citation>
    <scope>NUCLEOTIDE SEQUENCE</scope>
    <source>
        <strain evidence="1">BY-33</strain>
    </source>
</reference>
<dbReference type="RefSeq" id="WP_208055368.1">
    <property type="nucleotide sequence ID" value="NZ_JAGEMK010000003.1"/>
</dbReference>
<protein>
    <submittedName>
        <fullName evidence="1">DUF2017 family protein</fullName>
    </submittedName>
</protein>
<evidence type="ECO:0000313" key="1">
    <source>
        <dbReference type="EMBL" id="MBO1751694.1"/>
    </source>
</evidence>
<proteinExistence type="predicted"/>
<organism evidence="1 2">
    <name type="scientific">Actinotalea soli</name>
    <dbReference type="NCBI Taxonomy" id="2819234"/>
    <lineage>
        <taxon>Bacteria</taxon>
        <taxon>Bacillati</taxon>
        <taxon>Actinomycetota</taxon>
        <taxon>Actinomycetes</taxon>
        <taxon>Micrococcales</taxon>
        <taxon>Cellulomonadaceae</taxon>
        <taxon>Actinotalea</taxon>
    </lineage>
</organism>
<dbReference type="Pfam" id="PF09438">
    <property type="entry name" value="DUF2017"/>
    <property type="match status" value="1"/>
</dbReference>
<name>A0A939LPR7_9CELL</name>
<gene>
    <name evidence="1" type="ORF">J4G33_07750</name>
</gene>
<accession>A0A939LPR7</accession>
<comment type="caution">
    <text evidence="1">The sequence shown here is derived from an EMBL/GenBank/DDBJ whole genome shotgun (WGS) entry which is preliminary data.</text>
</comment>